<dbReference type="Gene3D" id="1.25.40.10">
    <property type="entry name" value="Tetratricopeptide repeat domain"/>
    <property type="match status" value="1"/>
</dbReference>
<keyword evidence="5" id="KW-0256">Endoplasmic reticulum</keyword>
<evidence type="ECO:0008006" key="12">
    <source>
        <dbReference type="Google" id="ProtNLM"/>
    </source>
</evidence>
<gene>
    <name evidence="10" type="ORF">L207DRAFT_634856</name>
</gene>
<feature type="domain" description="DUF676" evidence="9">
    <location>
        <begin position="26"/>
        <end position="155"/>
    </location>
</feature>
<organism evidence="10 11">
    <name type="scientific">Hyaloscypha variabilis (strain UAMH 11265 / GT02V1 / F)</name>
    <name type="common">Meliniomyces variabilis</name>
    <dbReference type="NCBI Taxonomy" id="1149755"/>
    <lineage>
        <taxon>Eukaryota</taxon>
        <taxon>Fungi</taxon>
        <taxon>Dikarya</taxon>
        <taxon>Ascomycota</taxon>
        <taxon>Pezizomycotina</taxon>
        <taxon>Leotiomycetes</taxon>
        <taxon>Helotiales</taxon>
        <taxon>Hyaloscyphaceae</taxon>
        <taxon>Hyaloscypha</taxon>
        <taxon>Hyaloscypha variabilis</taxon>
    </lineage>
</organism>
<dbReference type="EMBL" id="KZ613947">
    <property type="protein sequence ID" value="PMD38861.1"/>
    <property type="molecule type" value="Genomic_DNA"/>
</dbReference>
<dbReference type="Proteomes" id="UP000235786">
    <property type="component" value="Unassembled WGS sequence"/>
</dbReference>
<comment type="similarity">
    <text evidence="4">Belongs to the putative lipase ROG1 family.</text>
</comment>
<dbReference type="Gene3D" id="3.40.50.1820">
    <property type="entry name" value="alpha/beta hydrolase"/>
    <property type="match status" value="1"/>
</dbReference>
<name>A0A2J6RK40_HYAVF</name>
<dbReference type="PANTHER" id="PTHR48182:SF2">
    <property type="entry name" value="PROTEIN SERAC1"/>
    <property type="match status" value="1"/>
</dbReference>
<accession>A0A2J6RK40</accession>
<evidence type="ECO:0000256" key="5">
    <source>
        <dbReference type="ARBA" id="ARBA00022824"/>
    </source>
</evidence>
<evidence type="ECO:0000256" key="3">
    <source>
        <dbReference type="ARBA" id="ARBA00004370"/>
    </source>
</evidence>
<keyword evidence="7" id="KW-0472">Membrane</keyword>
<feature type="domain" description="NB-ARC" evidence="8">
    <location>
        <begin position="313"/>
        <end position="449"/>
    </location>
</feature>
<keyword evidence="11" id="KW-1185">Reference proteome</keyword>
<dbReference type="PANTHER" id="PTHR48182">
    <property type="entry name" value="PROTEIN SERAC1"/>
    <property type="match status" value="1"/>
</dbReference>
<dbReference type="Pfam" id="PF00931">
    <property type="entry name" value="NB-ARC"/>
    <property type="match status" value="1"/>
</dbReference>
<dbReference type="GO" id="GO:0005783">
    <property type="term" value="C:endoplasmic reticulum"/>
    <property type="evidence" value="ECO:0007669"/>
    <property type="project" value="UniProtKB-SubCell"/>
</dbReference>
<evidence type="ECO:0000259" key="9">
    <source>
        <dbReference type="Pfam" id="PF05057"/>
    </source>
</evidence>
<dbReference type="InterPro" id="IPR011990">
    <property type="entry name" value="TPR-like_helical_dom_sf"/>
</dbReference>
<evidence type="ECO:0000256" key="2">
    <source>
        <dbReference type="ARBA" id="ARBA00004240"/>
    </source>
</evidence>
<evidence type="ECO:0000256" key="1">
    <source>
        <dbReference type="ARBA" id="ARBA00004173"/>
    </source>
</evidence>
<comment type="subcellular location">
    <subcellularLocation>
        <location evidence="2">Endoplasmic reticulum</location>
    </subcellularLocation>
    <subcellularLocation>
        <location evidence="3">Membrane</location>
    </subcellularLocation>
    <subcellularLocation>
        <location evidence="1">Mitochondrion</location>
    </subcellularLocation>
</comment>
<reference evidence="10 11" key="1">
    <citation type="submission" date="2016-04" db="EMBL/GenBank/DDBJ databases">
        <title>A degradative enzymes factory behind the ericoid mycorrhizal symbiosis.</title>
        <authorList>
            <consortium name="DOE Joint Genome Institute"/>
            <person name="Martino E."/>
            <person name="Morin E."/>
            <person name="Grelet G."/>
            <person name="Kuo A."/>
            <person name="Kohler A."/>
            <person name="Daghino S."/>
            <person name="Barry K."/>
            <person name="Choi C."/>
            <person name="Cichocki N."/>
            <person name="Clum A."/>
            <person name="Copeland A."/>
            <person name="Hainaut M."/>
            <person name="Haridas S."/>
            <person name="Labutti K."/>
            <person name="Lindquist E."/>
            <person name="Lipzen A."/>
            <person name="Khouja H.-R."/>
            <person name="Murat C."/>
            <person name="Ohm R."/>
            <person name="Olson A."/>
            <person name="Spatafora J."/>
            <person name="Veneault-Fourrey C."/>
            <person name="Henrissat B."/>
            <person name="Grigoriev I."/>
            <person name="Martin F."/>
            <person name="Perotto S."/>
        </authorList>
    </citation>
    <scope>NUCLEOTIDE SEQUENCE [LARGE SCALE GENOMIC DNA]</scope>
    <source>
        <strain evidence="10 11">F</strain>
    </source>
</reference>
<dbReference type="GO" id="GO:0016020">
    <property type="term" value="C:membrane"/>
    <property type="evidence" value="ECO:0007669"/>
    <property type="project" value="UniProtKB-SubCell"/>
</dbReference>
<evidence type="ECO:0000313" key="10">
    <source>
        <dbReference type="EMBL" id="PMD38861.1"/>
    </source>
</evidence>
<evidence type="ECO:0000256" key="4">
    <source>
        <dbReference type="ARBA" id="ARBA00007920"/>
    </source>
</evidence>
<evidence type="ECO:0000256" key="6">
    <source>
        <dbReference type="ARBA" id="ARBA00023128"/>
    </source>
</evidence>
<evidence type="ECO:0000259" key="8">
    <source>
        <dbReference type="Pfam" id="PF00931"/>
    </source>
</evidence>
<dbReference type="GO" id="GO:0043531">
    <property type="term" value="F:ADP binding"/>
    <property type="evidence" value="ECO:0007669"/>
    <property type="project" value="InterPro"/>
</dbReference>
<keyword evidence="6" id="KW-0496">Mitochondrion</keyword>
<dbReference type="OrthoDB" id="5086500at2759"/>
<dbReference type="InterPro" id="IPR002182">
    <property type="entry name" value="NB-ARC"/>
</dbReference>
<dbReference type="InterPro" id="IPR007751">
    <property type="entry name" value="DUF676_lipase-like"/>
</dbReference>
<dbReference type="InterPro" id="IPR029058">
    <property type="entry name" value="AB_hydrolase_fold"/>
</dbReference>
<dbReference type="SUPFAM" id="SSF52540">
    <property type="entry name" value="P-loop containing nucleoside triphosphate hydrolases"/>
    <property type="match status" value="1"/>
</dbReference>
<dbReference type="Pfam" id="PF05057">
    <property type="entry name" value="DUF676"/>
    <property type="match status" value="1"/>
</dbReference>
<protein>
    <recommendedName>
        <fullName evidence="12">NB-ARC domain-containing protein</fullName>
    </recommendedName>
</protein>
<evidence type="ECO:0000313" key="11">
    <source>
        <dbReference type="Proteomes" id="UP000235786"/>
    </source>
</evidence>
<dbReference type="GO" id="GO:0005739">
    <property type="term" value="C:mitochondrion"/>
    <property type="evidence" value="ECO:0007669"/>
    <property type="project" value="UniProtKB-SubCell"/>
</dbReference>
<dbReference type="InterPro" id="IPR052374">
    <property type="entry name" value="SERAC1"/>
</dbReference>
<dbReference type="SUPFAM" id="SSF48452">
    <property type="entry name" value="TPR-like"/>
    <property type="match status" value="1"/>
</dbReference>
<dbReference type="Gene3D" id="3.40.50.300">
    <property type="entry name" value="P-loop containing nucleotide triphosphate hydrolases"/>
    <property type="match status" value="1"/>
</dbReference>
<dbReference type="SUPFAM" id="SSF53474">
    <property type="entry name" value="alpha/beta-Hydrolases"/>
    <property type="match status" value="1"/>
</dbReference>
<evidence type="ECO:0000256" key="7">
    <source>
        <dbReference type="ARBA" id="ARBA00023136"/>
    </source>
</evidence>
<dbReference type="InterPro" id="IPR027417">
    <property type="entry name" value="P-loop_NTPase"/>
</dbReference>
<proteinExistence type="inferred from homology"/>
<sequence length="1018" mass="115282">MAKQIEILTFHPSDDIDLTSLTLDIIALHGLNGNQLTTWTDPKTQALWLRDFLPKDVKARVMLFGYDAKAAFGDGIAGVKEHARGLLGALGEKRGRSFEAKRPLIFVGHSLGGLVIKQALVIAEQETLYKQIYNSTLGIIFFGTPHQGSRLANYATAITSPLLVLANKPDAELLEFLKKDNPALKQLGDEWKAHHEKRPYDVVSFYETKTMRGLKCLIVEKSSALLTPSGEIPTYEEQIPVAADHREICRFAMPKDKTYRMAVRSIKRIHQGSQLNVTNEFYVVPHSASSLFTGRDDIREQLDESLLPYRNSKTQQRFVLHGLGGSGKTQIALKFAEDNRHRFWGIFWIDASSEDKAQEGFLKCARVCRREEDMDAFKAWLSQKDHWLLILDNADNPDLDVSKFFPARDRGTILITTRNRDLRKHQTAGTYCADQLPPKDAINLLLKTAAIEDLEGEEARKVAEGIVKELGYLALAIIQAGAVIRQGICSLDGFCDLYSKQKREVLESGRTTSQTEVYEFSVFTTWEISIQKIQETPGDHAKLALELLKIFSFMHFDNIQTDLFESSFKNSKYATDIPEFGASLLPNLMPEGWNGLLWGKALKLLLGFSLITTSHSDLISMHPLVHLWSRERLSAPERAAAWKTAFVTLSMSTTGDLADEQNRRMLLPHLDSLFGQDDGHFAVPVLQDIWGGYRALSHCHLAYTEGGQFQKALKMVQADLKSKERILDTKDEVYLSLNFLVGYDLQRLGRYRDSVKKLESVLKDLPERPLTNIALQTAIGIGGSYNYLREYQTAFELCTETMAKHEELLTHEPYGCVLLYNIMGVALSGLRRPKEATVWARKELQGAQKLYGPGNSRTSKAMGSLAANYADLKDIQKACYWQEKGIRSLTDSLGNNHPDTIDAEERLMNHIALHKIDPLARKGIIGLRKAHLEKLSQHFGDKDWRTLQCRAWLAQDYFLSGSLKKAMRIQEELVDTMEREFGEDDERIIEGVSALARTRRWTKIRRAVYWWIPQSFLK</sequence>
<dbReference type="AlphaFoldDB" id="A0A2J6RK40"/>